<dbReference type="Gene3D" id="3.30.60.60">
    <property type="entry name" value="N-acetyl transferase-like"/>
    <property type="match status" value="1"/>
</dbReference>
<dbReference type="EC" id="2.3.1.48" evidence="3"/>
<comment type="catalytic activity">
    <reaction evidence="23">
        <text>L-lysyl-[histone] + acetyl-CoA = N(6)-acetyl-L-lysyl-[histone] + CoA + H(+)</text>
        <dbReference type="Rhea" id="RHEA:21992"/>
        <dbReference type="Rhea" id="RHEA-COMP:9845"/>
        <dbReference type="Rhea" id="RHEA-COMP:11338"/>
        <dbReference type="ChEBI" id="CHEBI:15378"/>
        <dbReference type="ChEBI" id="CHEBI:29969"/>
        <dbReference type="ChEBI" id="CHEBI:57287"/>
        <dbReference type="ChEBI" id="CHEBI:57288"/>
        <dbReference type="ChEBI" id="CHEBI:61930"/>
        <dbReference type="EC" id="2.3.1.48"/>
    </reaction>
    <physiologicalReaction direction="left-to-right" evidence="23">
        <dbReference type="Rhea" id="RHEA:21993"/>
    </physiologicalReaction>
</comment>
<dbReference type="InterPro" id="IPR036388">
    <property type="entry name" value="WH-like_DNA-bd_sf"/>
</dbReference>
<dbReference type="SUPFAM" id="SSF54160">
    <property type="entry name" value="Chromo domain-like"/>
    <property type="match status" value="1"/>
</dbReference>
<evidence type="ECO:0000259" key="29">
    <source>
        <dbReference type="PROSITE" id="PS51726"/>
    </source>
</evidence>
<dbReference type="GO" id="GO:0140064">
    <property type="term" value="F:peptide crotonyltransferase activity"/>
    <property type="evidence" value="ECO:0007669"/>
    <property type="project" value="RHEA"/>
</dbReference>
<dbReference type="InterPro" id="IPR050603">
    <property type="entry name" value="MYST_HAT"/>
</dbReference>
<dbReference type="EMBL" id="QEAO01000037">
    <property type="protein sequence ID" value="TPX31936.1"/>
    <property type="molecule type" value="Genomic_DNA"/>
</dbReference>
<comment type="catalytic activity">
    <reaction evidence="21">
        <text>(2E)-butenoyl-CoA + L-lysyl-[protein] = N(6)-(2E)-butenoyl-L-lysyl-[protein] + CoA + H(+)</text>
        <dbReference type="Rhea" id="RHEA:53908"/>
        <dbReference type="Rhea" id="RHEA-COMP:9752"/>
        <dbReference type="Rhea" id="RHEA-COMP:13707"/>
        <dbReference type="ChEBI" id="CHEBI:15378"/>
        <dbReference type="ChEBI" id="CHEBI:29969"/>
        <dbReference type="ChEBI" id="CHEBI:57287"/>
        <dbReference type="ChEBI" id="CHEBI:57332"/>
        <dbReference type="ChEBI" id="CHEBI:137954"/>
    </reaction>
    <physiologicalReaction direction="left-to-right" evidence="21">
        <dbReference type="Rhea" id="RHEA:53909"/>
    </physiologicalReaction>
</comment>
<evidence type="ECO:0000256" key="17">
    <source>
        <dbReference type="ARBA" id="ARBA00031065"/>
    </source>
</evidence>
<keyword evidence="5" id="KW-0808">Transferase</keyword>
<evidence type="ECO:0000256" key="27">
    <source>
        <dbReference type="ARBA" id="ARBA00077673"/>
    </source>
</evidence>
<keyword evidence="8" id="KW-0863">Zinc-finger</keyword>
<reference evidence="30 31" key="1">
    <citation type="journal article" date="2019" name="Sci. Rep.">
        <title>Comparative genomics of chytrid fungi reveal insights into the obligate biotrophic and pathogenic lifestyle of Synchytrium endobioticum.</title>
        <authorList>
            <person name="van de Vossenberg B.T.L.H."/>
            <person name="Warris S."/>
            <person name="Nguyen H.D.T."/>
            <person name="van Gent-Pelzer M.P.E."/>
            <person name="Joly D.L."/>
            <person name="van de Geest H.C."/>
            <person name="Bonants P.J.M."/>
            <person name="Smith D.S."/>
            <person name="Levesque C.A."/>
            <person name="van der Lee T.A.J."/>
        </authorList>
    </citation>
    <scope>NUCLEOTIDE SEQUENCE [LARGE SCALE GENOMIC DNA]</scope>
    <source>
        <strain evidence="30 31">JEL517</strain>
    </source>
</reference>
<evidence type="ECO:0000256" key="16">
    <source>
        <dbReference type="ARBA" id="ARBA00023315"/>
    </source>
</evidence>
<dbReference type="Pfam" id="PF01853">
    <property type="entry name" value="MOZ_SAS"/>
    <property type="match status" value="1"/>
</dbReference>
<dbReference type="STRING" id="1806994.A0A507C1V8"/>
<comment type="similarity">
    <text evidence="2">Belongs to the MYST (SAS/MOZ) family.</text>
</comment>
<evidence type="ECO:0000256" key="26">
    <source>
        <dbReference type="ARBA" id="ARBA00076782"/>
    </source>
</evidence>
<dbReference type="GO" id="GO:0008270">
    <property type="term" value="F:zinc ion binding"/>
    <property type="evidence" value="ECO:0007669"/>
    <property type="project" value="UniProtKB-KW"/>
</dbReference>
<dbReference type="Proteomes" id="UP000319731">
    <property type="component" value="Unassembled WGS sequence"/>
</dbReference>
<evidence type="ECO:0000256" key="15">
    <source>
        <dbReference type="ARBA" id="ARBA00023242"/>
    </source>
</evidence>
<dbReference type="GO" id="GO:0106226">
    <property type="term" value="F:peptide 2-hydroxyisobutyryltransferase activity"/>
    <property type="evidence" value="ECO:0007669"/>
    <property type="project" value="RHEA"/>
</dbReference>
<evidence type="ECO:0000256" key="3">
    <source>
        <dbReference type="ARBA" id="ARBA00013184"/>
    </source>
</evidence>
<sequence length="376" mass="43687">MAPKEALEAPKVGSTHMVKWKGAPHKARIVEVRGQLRNGDPAEYYVHYIGQDRRLDEWVLPDVVDKRPVSDASSAATIVIEETLPAAPVAEGQKVTRNMKRKFDEMNFHKPGEVDPKLLDLEREREEATKVRNVETIYFGKYKIGTWYFSPYPDEYKDQKTLYLCEFCLKYMRLPDSLVQHRQTCKQRRPPGTMVYHKDTIKIYEVDGKDEKLYCQNLCLLSKLFLDHKTVYYDIEPFYFYVLTETEKSKGREVDHLVGYFSKEKHSLDDYNLACILTLPPFQRRGFGRMLIEFSYEASKIEGKIGSPERPLSDLGMVGYRSYWQSVLLSLLKTSQGCSMSLKQLSGTTSIRVEDVVSTLSSMEMIRYWKGENMIW</sequence>
<evidence type="ECO:0000256" key="22">
    <source>
        <dbReference type="ARBA" id="ARBA00047787"/>
    </source>
</evidence>
<evidence type="ECO:0000256" key="12">
    <source>
        <dbReference type="ARBA" id="ARBA00023159"/>
    </source>
</evidence>
<keyword evidence="31" id="KW-1185">Reference proteome</keyword>
<keyword evidence="9" id="KW-0862">Zinc</keyword>
<evidence type="ECO:0000256" key="25">
    <source>
        <dbReference type="ARBA" id="ARBA00075313"/>
    </source>
</evidence>
<keyword evidence="16" id="KW-0012">Acyltransferase</keyword>
<dbReference type="FunFam" id="1.10.10.10:FF:000526">
    <property type="entry name" value="Histone acetyltransferase"/>
    <property type="match status" value="1"/>
</dbReference>
<comment type="catalytic activity">
    <reaction evidence="22">
        <text>L-lysyl-[protein] + acetyl-CoA = N(6)-acetyl-L-lysyl-[protein] + CoA + H(+)</text>
        <dbReference type="Rhea" id="RHEA:45948"/>
        <dbReference type="Rhea" id="RHEA-COMP:9752"/>
        <dbReference type="Rhea" id="RHEA-COMP:10731"/>
        <dbReference type="ChEBI" id="CHEBI:15378"/>
        <dbReference type="ChEBI" id="CHEBI:29969"/>
        <dbReference type="ChEBI" id="CHEBI:57287"/>
        <dbReference type="ChEBI" id="CHEBI:57288"/>
        <dbReference type="ChEBI" id="CHEBI:61930"/>
    </reaction>
    <physiologicalReaction direction="left-to-right" evidence="22">
        <dbReference type="Rhea" id="RHEA:45949"/>
    </physiologicalReaction>
</comment>
<comment type="subcellular location">
    <subcellularLocation>
        <location evidence="1">Nucleus</location>
    </subcellularLocation>
</comment>
<dbReference type="PANTHER" id="PTHR10615">
    <property type="entry name" value="HISTONE ACETYLTRANSFERASE"/>
    <property type="match status" value="1"/>
</dbReference>
<dbReference type="GO" id="GO:0006357">
    <property type="term" value="P:regulation of transcription by RNA polymerase II"/>
    <property type="evidence" value="ECO:0007669"/>
    <property type="project" value="UniProtKB-ARBA"/>
</dbReference>
<proteinExistence type="inferred from homology"/>
<keyword evidence="6" id="KW-0479">Metal-binding</keyword>
<dbReference type="Gene3D" id="2.30.30.140">
    <property type="match status" value="1"/>
</dbReference>
<evidence type="ECO:0000256" key="1">
    <source>
        <dbReference type="ARBA" id="ARBA00004123"/>
    </source>
</evidence>
<dbReference type="SUPFAM" id="SSF55729">
    <property type="entry name" value="Acyl-CoA N-acyltransferases (Nat)"/>
    <property type="match status" value="1"/>
</dbReference>
<dbReference type="CDD" id="cd04301">
    <property type="entry name" value="NAT_SF"/>
    <property type="match status" value="1"/>
</dbReference>
<dbReference type="Gene3D" id="3.40.630.30">
    <property type="match status" value="1"/>
</dbReference>
<accession>A0A507C1V8</accession>
<evidence type="ECO:0000256" key="8">
    <source>
        <dbReference type="ARBA" id="ARBA00022771"/>
    </source>
</evidence>
<dbReference type="PANTHER" id="PTHR10615:SF219">
    <property type="entry name" value="HISTONE ACETYLTRANSFERASE KAT5"/>
    <property type="match status" value="1"/>
</dbReference>
<evidence type="ECO:0000256" key="23">
    <source>
        <dbReference type="ARBA" id="ARBA00048940"/>
    </source>
</evidence>
<feature type="active site" description="Proton donor/acceptor" evidence="28">
    <location>
        <position position="309"/>
    </location>
</feature>
<dbReference type="RefSeq" id="XP_031023247.1">
    <property type="nucleotide sequence ID" value="XM_031170770.1"/>
</dbReference>
<protein>
    <recommendedName>
        <fullName evidence="4">Histone acetyltransferase ESA1</fullName>
        <ecNumber evidence="3">2.3.1.48</ecNumber>
    </recommendedName>
    <alternativeName>
        <fullName evidence="24">Histone acetyltransferase esa1</fullName>
    </alternativeName>
    <alternativeName>
        <fullName evidence="17 25">protein 2-hydroxyisobutyryltransferase ESA1</fullName>
    </alternativeName>
    <alternativeName>
        <fullName evidence="19 26">protein acetyltransferase ESA1</fullName>
    </alternativeName>
    <alternativeName>
        <fullName evidence="18 27">protein crotonyltransferase ESA1</fullName>
    </alternativeName>
</protein>
<evidence type="ECO:0000256" key="7">
    <source>
        <dbReference type="ARBA" id="ARBA00022763"/>
    </source>
</evidence>
<dbReference type="OrthoDB" id="787137at2759"/>
<evidence type="ECO:0000256" key="18">
    <source>
        <dbReference type="ARBA" id="ARBA00031133"/>
    </source>
</evidence>
<dbReference type="InterPro" id="IPR040706">
    <property type="entry name" value="Zf-MYST"/>
</dbReference>
<evidence type="ECO:0000256" key="11">
    <source>
        <dbReference type="ARBA" id="ARBA00023015"/>
    </source>
</evidence>
<dbReference type="AlphaFoldDB" id="A0A507C1V8"/>
<evidence type="ECO:0000256" key="14">
    <source>
        <dbReference type="ARBA" id="ARBA00023204"/>
    </source>
</evidence>
<dbReference type="GO" id="GO:0046972">
    <property type="term" value="F:histone H4K16 acetyltransferase activity"/>
    <property type="evidence" value="ECO:0007669"/>
    <property type="project" value="TreeGrafter"/>
</dbReference>
<evidence type="ECO:0000256" key="2">
    <source>
        <dbReference type="ARBA" id="ARBA00010107"/>
    </source>
</evidence>
<dbReference type="GeneID" id="42006067"/>
<dbReference type="InterPro" id="IPR025995">
    <property type="entry name" value="Tudor-knot"/>
</dbReference>
<comment type="catalytic activity">
    <reaction evidence="20">
        <text>2-hydroxyisobutanoyl-CoA + L-lysyl-[protein] = N(6)-(2-hydroxyisobutanoyl)-L-lysyl-[protein] + CoA + H(+)</text>
        <dbReference type="Rhea" id="RHEA:24180"/>
        <dbReference type="Rhea" id="RHEA-COMP:9752"/>
        <dbReference type="Rhea" id="RHEA-COMP:15921"/>
        <dbReference type="ChEBI" id="CHEBI:15378"/>
        <dbReference type="ChEBI" id="CHEBI:29969"/>
        <dbReference type="ChEBI" id="CHEBI:57287"/>
        <dbReference type="ChEBI" id="CHEBI:131780"/>
        <dbReference type="ChEBI" id="CHEBI:144968"/>
    </reaction>
    <physiologicalReaction direction="left-to-right" evidence="20">
        <dbReference type="Rhea" id="RHEA:24181"/>
    </physiologicalReaction>
</comment>
<dbReference type="InterPro" id="IPR002717">
    <property type="entry name" value="HAT_MYST-type"/>
</dbReference>
<dbReference type="Gene3D" id="1.10.10.10">
    <property type="entry name" value="Winged helix-like DNA-binding domain superfamily/Winged helix DNA-binding domain"/>
    <property type="match status" value="1"/>
</dbReference>
<gene>
    <name evidence="30" type="ORF">SmJEL517_g04842</name>
</gene>
<evidence type="ECO:0000256" key="28">
    <source>
        <dbReference type="PIRSR" id="PIRSR602717-51"/>
    </source>
</evidence>
<keyword evidence="12" id="KW-0010">Activator</keyword>
<dbReference type="Pfam" id="PF11717">
    <property type="entry name" value="Tudor-knot"/>
    <property type="match status" value="1"/>
</dbReference>
<evidence type="ECO:0000256" key="13">
    <source>
        <dbReference type="ARBA" id="ARBA00023163"/>
    </source>
</evidence>
<keyword evidence="13" id="KW-0804">Transcription</keyword>
<evidence type="ECO:0000256" key="20">
    <source>
        <dbReference type="ARBA" id="ARBA00047557"/>
    </source>
</evidence>
<dbReference type="InterPro" id="IPR016197">
    <property type="entry name" value="Chromo-like_dom_sf"/>
</dbReference>
<dbReference type="GO" id="GO:0035267">
    <property type="term" value="C:NuA4 histone acetyltransferase complex"/>
    <property type="evidence" value="ECO:0007669"/>
    <property type="project" value="UniProtKB-ARBA"/>
</dbReference>
<evidence type="ECO:0000256" key="19">
    <source>
        <dbReference type="ARBA" id="ARBA00031553"/>
    </source>
</evidence>
<keyword evidence="10" id="KW-0007">Acetylation</keyword>
<comment type="caution">
    <text evidence="30">The sequence shown here is derived from an EMBL/GenBank/DDBJ whole genome shotgun (WGS) entry which is preliminary data.</text>
</comment>
<dbReference type="FunFam" id="3.30.60.60:FF:000001">
    <property type="entry name" value="Histone acetyltransferase"/>
    <property type="match status" value="1"/>
</dbReference>
<dbReference type="FunFam" id="3.40.630.30:FF:000002">
    <property type="entry name" value="Histone acetyltransferase"/>
    <property type="match status" value="1"/>
</dbReference>
<evidence type="ECO:0000256" key="10">
    <source>
        <dbReference type="ARBA" id="ARBA00022990"/>
    </source>
</evidence>
<keyword evidence="7" id="KW-0227">DNA damage</keyword>
<evidence type="ECO:0000313" key="30">
    <source>
        <dbReference type="EMBL" id="TPX31936.1"/>
    </source>
</evidence>
<evidence type="ECO:0000256" key="6">
    <source>
        <dbReference type="ARBA" id="ARBA00022723"/>
    </source>
</evidence>
<evidence type="ECO:0000256" key="4">
    <source>
        <dbReference type="ARBA" id="ARBA00022255"/>
    </source>
</evidence>
<keyword evidence="11" id="KW-0805">Transcription regulation</keyword>
<keyword evidence="15" id="KW-0539">Nucleus</keyword>
<dbReference type="Pfam" id="PF17772">
    <property type="entry name" value="zf-MYST"/>
    <property type="match status" value="1"/>
</dbReference>
<dbReference type="PROSITE" id="PS51726">
    <property type="entry name" value="MYST_HAT"/>
    <property type="match status" value="1"/>
</dbReference>
<organism evidence="30 31">
    <name type="scientific">Synchytrium microbalum</name>
    <dbReference type="NCBI Taxonomy" id="1806994"/>
    <lineage>
        <taxon>Eukaryota</taxon>
        <taxon>Fungi</taxon>
        <taxon>Fungi incertae sedis</taxon>
        <taxon>Chytridiomycota</taxon>
        <taxon>Chytridiomycota incertae sedis</taxon>
        <taxon>Chytridiomycetes</taxon>
        <taxon>Synchytriales</taxon>
        <taxon>Synchytriaceae</taxon>
        <taxon>Synchytrium</taxon>
    </lineage>
</organism>
<dbReference type="GO" id="GO:0005634">
    <property type="term" value="C:nucleus"/>
    <property type="evidence" value="ECO:0007669"/>
    <property type="project" value="UniProtKB-SubCell"/>
</dbReference>
<evidence type="ECO:0000256" key="21">
    <source>
        <dbReference type="ARBA" id="ARBA00047752"/>
    </source>
</evidence>
<name>A0A507C1V8_9FUNG</name>
<evidence type="ECO:0000313" key="31">
    <source>
        <dbReference type="Proteomes" id="UP000319731"/>
    </source>
</evidence>
<dbReference type="GO" id="GO:0006281">
    <property type="term" value="P:DNA repair"/>
    <property type="evidence" value="ECO:0007669"/>
    <property type="project" value="UniProtKB-KW"/>
</dbReference>
<evidence type="ECO:0000256" key="5">
    <source>
        <dbReference type="ARBA" id="ARBA00022679"/>
    </source>
</evidence>
<evidence type="ECO:0000256" key="9">
    <source>
        <dbReference type="ARBA" id="ARBA00022833"/>
    </source>
</evidence>
<feature type="domain" description="MYST-type HAT" evidence="29">
    <location>
        <begin position="129"/>
        <end position="376"/>
    </location>
</feature>
<evidence type="ECO:0000256" key="24">
    <source>
        <dbReference type="ARBA" id="ARBA00074445"/>
    </source>
</evidence>
<keyword evidence="14" id="KW-0234">DNA repair</keyword>
<dbReference type="InterPro" id="IPR016181">
    <property type="entry name" value="Acyl_CoA_acyltransferase"/>
</dbReference>